<gene>
    <name evidence="1" type="ORF">UFOPK3423_00873</name>
</gene>
<dbReference type="EMBL" id="CAFBLQ010000083">
    <property type="protein sequence ID" value="CAB4873484.1"/>
    <property type="molecule type" value="Genomic_DNA"/>
</dbReference>
<accession>A0A6J7DY84</accession>
<proteinExistence type="predicted"/>
<sequence length="328" mass="35864">MPVGSQARLLPALDGERGGPGVAELAQNRLVVEADAVLEAAQLVRPARVVAAEVEEPQRHAIHHVAPLRVDGEVAAEDVPVGEVAAGILQDGEVRDDRRHEVHPALVDEEALIRGVAAVGQQALRPPVEHRIGLRVRLHRDEAQVEEAGEEDVDLRRAAPVAGQGPVQVRGEDHGVAVQRLFDRRERRVDDDVPIEIRDAAAIPARGEQVAQQRGLERRRELEDVVGRPHLVERAELQIGDRDELERLGDGIYGAVVVDDEHEAAGARVVPRVGAREHPCMGEVAACDDRADVHQALPRWRQRPSGRSAASSARCGRVSRMRVVARRR</sequence>
<organism evidence="1">
    <name type="scientific">freshwater metagenome</name>
    <dbReference type="NCBI Taxonomy" id="449393"/>
    <lineage>
        <taxon>unclassified sequences</taxon>
        <taxon>metagenomes</taxon>
        <taxon>ecological metagenomes</taxon>
    </lineage>
</organism>
<dbReference type="AlphaFoldDB" id="A0A6J7DY84"/>
<protein>
    <submittedName>
        <fullName evidence="1">Unannotated protein</fullName>
    </submittedName>
</protein>
<name>A0A6J7DY84_9ZZZZ</name>
<reference evidence="1" key="1">
    <citation type="submission" date="2020-05" db="EMBL/GenBank/DDBJ databases">
        <authorList>
            <person name="Chiriac C."/>
            <person name="Salcher M."/>
            <person name="Ghai R."/>
            <person name="Kavagutti S V."/>
        </authorList>
    </citation>
    <scope>NUCLEOTIDE SEQUENCE</scope>
</reference>
<evidence type="ECO:0000313" key="1">
    <source>
        <dbReference type="EMBL" id="CAB4873484.1"/>
    </source>
</evidence>